<feature type="region of interest" description="Disordered" evidence="1">
    <location>
        <begin position="308"/>
        <end position="336"/>
    </location>
</feature>
<feature type="region of interest" description="Disordered" evidence="1">
    <location>
        <begin position="771"/>
        <end position="822"/>
    </location>
</feature>
<feature type="region of interest" description="Disordered" evidence="1">
    <location>
        <begin position="220"/>
        <end position="256"/>
    </location>
</feature>
<feature type="region of interest" description="Disordered" evidence="1">
    <location>
        <begin position="970"/>
        <end position="996"/>
    </location>
</feature>
<feature type="compositionally biased region" description="Basic and acidic residues" evidence="1">
    <location>
        <begin position="777"/>
        <end position="787"/>
    </location>
</feature>
<dbReference type="EMBL" id="BPLQ01002005">
    <property type="protein sequence ID" value="GIX87472.1"/>
    <property type="molecule type" value="Genomic_DNA"/>
</dbReference>
<gene>
    <name evidence="2" type="primary">X975_07387</name>
    <name evidence="2" type="ORF">CDAR_30851</name>
</gene>
<comment type="caution">
    <text evidence="2">The sequence shown here is derived from an EMBL/GenBank/DDBJ whole genome shotgun (WGS) entry which is preliminary data.</text>
</comment>
<accession>A0AAV4NRK2</accession>
<feature type="compositionally biased region" description="Basic and acidic residues" evidence="1">
    <location>
        <begin position="308"/>
        <end position="327"/>
    </location>
</feature>
<dbReference type="Proteomes" id="UP001054837">
    <property type="component" value="Unassembled WGS sequence"/>
</dbReference>
<evidence type="ECO:0000256" key="1">
    <source>
        <dbReference type="SAM" id="MobiDB-lite"/>
    </source>
</evidence>
<sequence length="1056" mass="117386">MAACSDTEEKPSSPKEVLPVKIYVENAVNHEMRKNCYNELCNSNKNHETFSEIVEKSNPELDTLSVEEFRDLMIEASTFNKSSKEESALLQKLRLDNPITDIEPSDKTTLFKNNSQFSVHRNSRHSIGTSSSFNSSSYLRTSDVKKKHRNKDDSNSKSALNLNVLQKGIHQSQSLQDLMSSDLSKSKQKSHKAHRTHSLSSDEVTGIEAESLLILKNGKKSYKHSSSGGNSNSKSELNKNLSKSNSKNFQNLDSGINLEDKTQSSISLDCSNYQSLSDSDIPTVNCQKEQNSINQISSSPIEIEMEEIKSNKKSSKDESLSGKEIEKSMNGSTTESNSKFYIDCHESVSFPLKLVSGIDDQNNRAVSEGMKFPLAPWPRPIQVQSFFSSLPMDSDSFSSRSDKQLLNADINGNPFGRTARSSNNLTSFVSSQLVDYNNGSLISETKNRKNKRLRNSVNKGVLSENIAGHRGEEDIDSLVQYINSSDKKNKSGIKGNTSNQIISNKNNLLHENDRKKSLSKETKNCPKNVINSVKKKLTRSNSLENMTSTPMTTVENVFEFESKVSAIDLVSNDTKSYNYETAIKNLDINSNEENKIELNEKKQDKNIDESSLQSSIGQKFSEVSSFAADFYSTTDVSSQTVEESGFLTVKKKQRKKQSKRSDSHRWRNAQTQRNKGMMLPLAESKCGKQDSRRKSTSSVPHSEHSSADNSDLDSVHSLPVRGSVPHPTQPHPHTTPSSSSSTPQASYADIARMPISKLNSTSPNIVACSSQVSTKPHAGDQEVRRTDGNGVSSVKRKVSDSREPPSVVKSMSRSPVSDKEGDISDVKIRSHAKSTREINTQTEPENLSIPVNSKEMVNNKSKKLDESLRGLCNSCSSRKNNCCCSKSEVCQRQKGKNMDIPPVIMKDLPSSELGLYFGFDMKELLEMDVAKSVSLDPKHKSKEIDSKEVEVSGRNEGIFEISNVNTKNMNVDDSCSKSSPSLDVTPKNVHSQDLKQEQSSHLKVVRLSSGKTICYKETDINVKKFNLSELNTFLANEFQSVTKEIESISKKITAQR</sequence>
<feature type="region of interest" description="Disordered" evidence="1">
    <location>
        <begin position="173"/>
        <end position="202"/>
    </location>
</feature>
<feature type="compositionally biased region" description="Polar residues" evidence="1">
    <location>
        <begin position="970"/>
        <end position="982"/>
    </location>
</feature>
<feature type="region of interest" description="Disordered" evidence="1">
    <location>
        <begin position="119"/>
        <end position="159"/>
    </location>
</feature>
<proteinExistence type="predicted"/>
<protein>
    <submittedName>
        <fullName evidence="2">Uncharacterized protein</fullName>
    </submittedName>
</protein>
<feature type="region of interest" description="Disordered" evidence="1">
    <location>
        <begin position="641"/>
        <end position="745"/>
    </location>
</feature>
<evidence type="ECO:0000313" key="3">
    <source>
        <dbReference type="Proteomes" id="UP001054837"/>
    </source>
</evidence>
<dbReference type="AlphaFoldDB" id="A0AAV4NRK2"/>
<organism evidence="2 3">
    <name type="scientific">Caerostris darwini</name>
    <dbReference type="NCBI Taxonomy" id="1538125"/>
    <lineage>
        <taxon>Eukaryota</taxon>
        <taxon>Metazoa</taxon>
        <taxon>Ecdysozoa</taxon>
        <taxon>Arthropoda</taxon>
        <taxon>Chelicerata</taxon>
        <taxon>Arachnida</taxon>
        <taxon>Araneae</taxon>
        <taxon>Araneomorphae</taxon>
        <taxon>Entelegynae</taxon>
        <taxon>Araneoidea</taxon>
        <taxon>Araneidae</taxon>
        <taxon>Caerostris</taxon>
    </lineage>
</organism>
<keyword evidence="3" id="KW-1185">Reference proteome</keyword>
<name>A0AAV4NRK2_9ARAC</name>
<feature type="compositionally biased region" description="Low complexity" evidence="1">
    <location>
        <begin position="173"/>
        <end position="183"/>
    </location>
</feature>
<feature type="compositionally biased region" description="Low complexity" evidence="1">
    <location>
        <begin position="224"/>
        <end position="252"/>
    </location>
</feature>
<feature type="compositionally biased region" description="Low complexity" evidence="1">
    <location>
        <begin position="126"/>
        <end position="141"/>
    </location>
</feature>
<feature type="compositionally biased region" description="Low complexity" evidence="1">
    <location>
        <begin position="731"/>
        <end position="744"/>
    </location>
</feature>
<feature type="compositionally biased region" description="Basic residues" evidence="1">
    <location>
        <begin position="186"/>
        <end position="197"/>
    </location>
</feature>
<feature type="compositionally biased region" description="Basic residues" evidence="1">
    <location>
        <begin position="649"/>
        <end position="658"/>
    </location>
</feature>
<reference evidence="2 3" key="1">
    <citation type="submission" date="2021-06" db="EMBL/GenBank/DDBJ databases">
        <title>Caerostris darwini draft genome.</title>
        <authorList>
            <person name="Kono N."/>
            <person name="Arakawa K."/>
        </authorList>
    </citation>
    <scope>NUCLEOTIDE SEQUENCE [LARGE SCALE GENOMIC DNA]</scope>
</reference>
<evidence type="ECO:0000313" key="2">
    <source>
        <dbReference type="EMBL" id="GIX87472.1"/>
    </source>
</evidence>